<name>A0ABR3VDF3_HUMIN</name>
<dbReference type="Gene3D" id="2.60.40.420">
    <property type="entry name" value="Cupredoxins - blue copper proteins"/>
    <property type="match status" value="1"/>
</dbReference>
<gene>
    <name evidence="4" type="ORF">VTJ49DRAFT_1817</name>
</gene>
<proteinExistence type="predicted"/>
<feature type="region of interest" description="Disordered" evidence="1">
    <location>
        <begin position="174"/>
        <end position="218"/>
    </location>
</feature>
<dbReference type="PANTHER" id="PTHR34883:SF8">
    <property type="entry name" value="EXTRACELLULAR SERINE-RICH PROTEIN (AFU_ORTHOLOGUE AFUA_6G00670)"/>
    <property type="match status" value="1"/>
</dbReference>
<evidence type="ECO:0000313" key="5">
    <source>
        <dbReference type="Proteomes" id="UP001583172"/>
    </source>
</evidence>
<feature type="compositionally biased region" description="Polar residues" evidence="1">
    <location>
        <begin position="191"/>
        <end position="203"/>
    </location>
</feature>
<feature type="region of interest" description="Disordered" evidence="1">
    <location>
        <begin position="316"/>
        <end position="337"/>
    </location>
</feature>
<dbReference type="SUPFAM" id="SSF49503">
    <property type="entry name" value="Cupredoxins"/>
    <property type="match status" value="1"/>
</dbReference>
<feature type="compositionally biased region" description="Gly residues" evidence="1">
    <location>
        <begin position="207"/>
        <end position="218"/>
    </location>
</feature>
<dbReference type="PANTHER" id="PTHR34883">
    <property type="entry name" value="SERINE-RICH PROTEIN, PUTATIVE-RELATED-RELATED"/>
    <property type="match status" value="1"/>
</dbReference>
<keyword evidence="5" id="KW-1185">Reference proteome</keyword>
<reference evidence="4 5" key="1">
    <citation type="journal article" date="2024" name="Commun. Biol.">
        <title>Comparative genomic analysis of thermophilic fungi reveals convergent evolutionary adaptations and gene losses.</title>
        <authorList>
            <person name="Steindorff A.S."/>
            <person name="Aguilar-Pontes M.V."/>
            <person name="Robinson A.J."/>
            <person name="Andreopoulos B."/>
            <person name="LaButti K."/>
            <person name="Kuo A."/>
            <person name="Mondo S."/>
            <person name="Riley R."/>
            <person name="Otillar R."/>
            <person name="Haridas S."/>
            <person name="Lipzen A."/>
            <person name="Grimwood J."/>
            <person name="Schmutz J."/>
            <person name="Clum A."/>
            <person name="Reid I.D."/>
            <person name="Moisan M.C."/>
            <person name="Butler G."/>
            <person name="Nguyen T.T.M."/>
            <person name="Dewar K."/>
            <person name="Conant G."/>
            <person name="Drula E."/>
            <person name="Henrissat B."/>
            <person name="Hansel C."/>
            <person name="Singer S."/>
            <person name="Hutchinson M.I."/>
            <person name="de Vries R.P."/>
            <person name="Natvig D.O."/>
            <person name="Powell A.J."/>
            <person name="Tsang A."/>
            <person name="Grigoriev I.V."/>
        </authorList>
    </citation>
    <scope>NUCLEOTIDE SEQUENCE [LARGE SCALE GENOMIC DNA]</scope>
    <source>
        <strain evidence="4 5">CBS 620.91</strain>
    </source>
</reference>
<dbReference type="EMBL" id="JAZGSY010000172">
    <property type="protein sequence ID" value="KAL1839161.1"/>
    <property type="molecule type" value="Genomic_DNA"/>
</dbReference>
<evidence type="ECO:0000256" key="1">
    <source>
        <dbReference type="SAM" id="MobiDB-lite"/>
    </source>
</evidence>
<feature type="transmembrane region" description="Helical" evidence="2">
    <location>
        <begin position="226"/>
        <end position="249"/>
    </location>
</feature>
<keyword evidence="2" id="KW-1133">Transmembrane helix</keyword>
<keyword evidence="2" id="KW-0472">Membrane</keyword>
<feature type="region of interest" description="Disordered" evidence="1">
    <location>
        <begin position="23"/>
        <end position="47"/>
    </location>
</feature>
<dbReference type="InterPro" id="IPR008972">
    <property type="entry name" value="Cupredoxin"/>
</dbReference>
<evidence type="ECO:0008006" key="6">
    <source>
        <dbReference type="Google" id="ProtNLM"/>
    </source>
</evidence>
<comment type="caution">
    <text evidence="4">The sequence shown here is derived from an EMBL/GenBank/DDBJ whole genome shotgun (WGS) entry which is preliminary data.</text>
</comment>
<evidence type="ECO:0000256" key="3">
    <source>
        <dbReference type="SAM" id="SignalP"/>
    </source>
</evidence>
<evidence type="ECO:0000256" key="2">
    <source>
        <dbReference type="SAM" id="Phobius"/>
    </source>
</evidence>
<keyword evidence="3" id="KW-0732">Signal</keyword>
<keyword evidence="2" id="KW-0812">Transmembrane</keyword>
<feature type="chain" id="PRO_5045241577" description="Extracellular serine-rich protein" evidence="3">
    <location>
        <begin position="20"/>
        <end position="407"/>
    </location>
</feature>
<organism evidence="4 5">
    <name type="scientific">Humicola insolens</name>
    <name type="common">Soft-rot fungus</name>
    <dbReference type="NCBI Taxonomy" id="85995"/>
    <lineage>
        <taxon>Eukaryota</taxon>
        <taxon>Fungi</taxon>
        <taxon>Dikarya</taxon>
        <taxon>Ascomycota</taxon>
        <taxon>Pezizomycotina</taxon>
        <taxon>Sordariomycetes</taxon>
        <taxon>Sordariomycetidae</taxon>
        <taxon>Sordariales</taxon>
        <taxon>Chaetomiaceae</taxon>
        <taxon>Mycothermus</taxon>
    </lineage>
</organism>
<sequence>MLTTHILGLLAVLAGPATAQTDIHTSSTADSDSSSSSATATSSSSKGPATVTIAVGARGHIFTPSEAKANVGDIIKFNFYPGGHRVARAEFGWPCIPYEYANIGKQGFYTGAFYPQVVSNDPPSYSVRVNDTEPIFFYCAAPGSCVDYQMIGVINPNSTHTLAKQLEYGRDTTYQLEPGEPFPSETAHVRPSSTAGPAPSETNSSGSGSGSDQGSNSGGSGLSAGAIAGIAIGGAAVLILVGVLLYLCGRRGGFERAYRKSMTFAGGGGGGGGAAAGVLASPTMVEARYANANTAAGSPGVGLGFGQSPKDFPAGSISPTTAGFYGPTSPHSPSLSLPPGAAAPAYYSQAGAETSFTSPQASPRTDQYTATPAPVELPTQPPAHAPPKYYSVKDARRDDMESPWGEA</sequence>
<dbReference type="InterPro" id="IPR052953">
    <property type="entry name" value="Ser-rich/MCO-related"/>
</dbReference>
<feature type="compositionally biased region" description="Basic and acidic residues" evidence="1">
    <location>
        <begin position="391"/>
        <end position="400"/>
    </location>
</feature>
<protein>
    <recommendedName>
        <fullName evidence="6">Extracellular serine-rich protein</fullName>
    </recommendedName>
</protein>
<feature type="compositionally biased region" description="Low complexity" evidence="1">
    <location>
        <begin position="25"/>
        <end position="45"/>
    </location>
</feature>
<evidence type="ECO:0000313" key="4">
    <source>
        <dbReference type="EMBL" id="KAL1839161.1"/>
    </source>
</evidence>
<feature type="signal peptide" evidence="3">
    <location>
        <begin position="1"/>
        <end position="19"/>
    </location>
</feature>
<feature type="compositionally biased region" description="Polar residues" evidence="1">
    <location>
        <begin position="354"/>
        <end position="370"/>
    </location>
</feature>
<accession>A0ABR3VDF3</accession>
<dbReference type="Proteomes" id="UP001583172">
    <property type="component" value="Unassembled WGS sequence"/>
</dbReference>
<feature type="region of interest" description="Disordered" evidence="1">
    <location>
        <begin position="351"/>
        <end position="407"/>
    </location>
</feature>